<name>A0A0D3F7B0_9ORYZ</name>
<reference evidence="1" key="2">
    <citation type="submission" date="2015-03" db="UniProtKB">
        <authorList>
            <consortium name="EnsemblPlants"/>
        </authorList>
    </citation>
    <scope>IDENTIFICATION</scope>
</reference>
<dbReference type="Proteomes" id="UP000026960">
    <property type="component" value="Chromosome 2"/>
</dbReference>
<evidence type="ECO:0000313" key="2">
    <source>
        <dbReference type="Proteomes" id="UP000026960"/>
    </source>
</evidence>
<dbReference type="AlphaFoldDB" id="A0A0D3F7B0"/>
<dbReference type="Gramene" id="OBART02G23180.1">
    <property type="protein sequence ID" value="OBART02G23180.1"/>
    <property type="gene ID" value="OBART02G23180"/>
</dbReference>
<reference evidence="1" key="1">
    <citation type="journal article" date="2009" name="Rice">
        <title>De Novo Next Generation Sequencing of Plant Genomes.</title>
        <authorList>
            <person name="Rounsley S."/>
            <person name="Marri P.R."/>
            <person name="Yu Y."/>
            <person name="He R."/>
            <person name="Sisneros N."/>
            <person name="Goicoechea J.L."/>
            <person name="Lee S.J."/>
            <person name="Angelova A."/>
            <person name="Kudrna D."/>
            <person name="Luo M."/>
            <person name="Affourtit J."/>
            <person name="Desany B."/>
            <person name="Knight J."/>
            <person name="Niazi F."/>
            <person name="Egholm M."/>
            <person name="Wing R.A."/>
        </authorList>
    </citation>
    <scope>NUCLEOTIDE SEQUENCE [LARGE SCALE GENOMIC DNA]</scope>
    <source>
        <strain evidence="1">cv. IRGC 105608</strain>
    </source>
</reference>
<dbReference type="PaxDb" id="65489-OBART02G23180.1"/>
<keyword evidence="2" id="KW-1185">Reference proteome</keyword>
<proteinExistence type="predicted"/>
<evidence type="ECO:0000313" key="1">
    <source>
        <dbReference type="EnsemblPlants" id="OBART02G23180.1"/>
    </source>
</evidence>
<accession>A0A0D3F7B0</accession>
<organism evidence="1">
    <name type="scientific">Oryza barthii</name>
    <dbReference type="NCBI Taxonomy" id="65489"/>
    <lineage>
        <taxon>Eukaryota</taxon>
        <taxon>Viridiplantae</taxon>
        <taxon>Streptophyta</taxon>
        <taxon>Embryophyta</taxon>
        <taxon>Tracheophyta</taxon>
        <taxon>Spermatophyta</taxon>
        <taxon>Magnoliopsida</taxon>
        <taxon>Liliopsida</taxon>
        <taxon>Poales</taxon>
        <taxon>Poaceae</taxon>
        <taxon>BOP clade</taxon>
        <taxon>Oryzoideae</taxon>
        <taxon>Oryzeae</taxon>
        <taxon>Oryzinae</taxon>
        <taxon>Oryza</taxon>
    </lineage>
</organism>
<dbReference type="HOGENOM" id="CLU_164315_0_0_1"/>
<sequence>MFAGGGGGLVVMPGRSGLSIPSLPCGADPGAANFFERVQRQRGNRSINLCIQFSPFCVQGLEAVVLAIASCFLAAHGRLRPMLVHRQVPRFSVLLGEVKWICRLVAGNVDLNLIHINYMLGAC</sequence>
<dbReference type="EnsemblPlants" id="OBART02G23180.1">
    <property type="protein sequence ID" value="OBART02G23180.1"/>
    <property type="gene ID" value="OBART02G23180"/>
</dbReference>
<protein>
    <submittedName>
        <fullName evidence="1">Uncharacterized protein</fullName>
    </submittedName>
</protein>